<proteinExistence type="predicted"/>
<gene>
    <name evidence="1" type="ORF">LGH70_12480</name>
</gene>
<evidence type="ECO:0000313" key="1">
    <source>
        <dbReference type="EMBL" id="MCB2378407.1"/>
    </source>
</evidence>
<accession>A0ABS8ADF1</accession>
<dbReference type="EMBL" id="JAJADQ010000006">
    <property type="protein sequence ID" value="MCB2378407.1"/>
    <property type="molecule type" value="Genomic_DNA"/>
</dbReference>
<protein>
    <submittedName>
        <fullName evidence="1">Uncharacterized protein</fullName>
    </submittedName>
</protein>
<organism evidence="1 2">
    <name type="scientific">Hymenobacter nitidus</name>
    <dbReference type="NCBI Taxonomy" id="2880929"/>
    <lineage>
        <taxon>Bacteria</taxon>
        <taxon>Pseudomonadati</taxon>
        <taxon>Bacteroidota</taxon>
        <taxon>Cytophagia</taxon>
        <taxon>Cytophagales</taxon>
        <taxon>Hymenobacteraceae</taxon>
        <taxon>Hymenobacter</taxon>
    </lineage>
</organism>
<dbReference type="RefSeq" id="WP_226186035.1">
    <property type="nucleotide sequence ID" value="NZ_JAJADQ010000006.1"/>
</dbReference>
<reference evidence="1" key="1">
    <citation type="submission" date="2021-10" db="EMBL/GenBank/DDBJ databases">
        <authorList>
            <person name="Dean J.D."/>
            <person name="Kim M.K."/>
            <person name="Newey C.N."/>
            <person name="Stoker T.S."/>
            <person name="Thompson D.W."/>
            <person name="Grose J.H."/>
        </authorList>
    </citation>
    <scope>NUCLEOTIDE SEQUENCE</scope>
    <source>
        <strain evidence="1">BT635</strain>
    </source>
</reference>
<dbReference type="Proteomes" id="UP001165297">
    <property type="component" value="Unassembled WGS sequence"/>
</dbReference>
<comment type="caution">
    <text evidence="1">The sequence shown here is derived from an EMBL/GenBank/DDBJ whole genome shotgun (WGS) entry which is preliminary data.</text>
</comment>
<sequence length="136" mass="15417">MAELFAETSLAIPFYMMMWGSGRVYFDNALPSLESVVQKTIENSGLELLYNESKKHVECVGSDTFVDMCIIEGNGYYIATFRIYNAPNEYLLAAVLNTLVQMGGVYEIRNFGKVHSLEMPDWARLPWEVAKMLIGK</sequence>
<keyword evidence="2" id="KW-1185">Reference proteome</keyword>
<evidence type="ECO:0000313" key="2">
    <source>
        <dbReference type="Proteomes" id="UP001165297"/>
    </source>
</evidence>
<name>A0ABS8ADF1_9BACT</name>